<protein>
    <submittedName>
        <fullName evidence="2">Uncharacterized protein</fullName>
    </submittedName>
</protein>
<name>A0A0C3QTD3_9AGAM</name>
<organism evidence="2 3">
    <name type="scientific">Tulasnella calospora MUT 4182</name>
    <dbReference type="NCBI Taxonomy" id="1051891"/>
    <lineage>
        <taxon>Eukaryota</taxon>
        <taxon>Fungi</taxon>
        <taxon>Dikarya</taxon>
        <taxon>Basidiomycota</taxon>
        <taxon>Agaricomycotina</taxon>
        <taxon>Agaricomycetes</taxon>
        <taxon>Cantharellales</taxon>
        <taxon>Tulasnellaceae</taxon>
        <taxon>Tulasnella</taxon>
    </lineage>
</organism>
<gene>
    <name evidence="2" type="ORF">M407DRAFT_241467</name>
</gene>
<evidence type="ECO:0000313" key="3">
    <source>
        <dbReference type="Proteomes" id="UP000054248"/>
    </source>
</evidence>
<reference evidence="2 3" key="1">
    <citation type="submission" date="2014-04" db="EMBL/GenBank/DDBJ databases">
        <authorList>
            <consortium name="DOE Joint Genome Institute"/>
            <person name="Kuo A."/>
            <person name="Girlanda M."/>
            <person name="Perotto S."/>
            <person name="Kohler A."/>
            <person name="Nagy L.G."/>
            <person name="Floudas D."/>
            <person name="Copeland A."/>
            <person name="Barry K.W."/>
            <person name="Cichocki N."/>
            <person name="Veneault-Fourrey C."/>
            <person name="LaButti K."/>
            <person name="Lindquist E.A."/>
            <person name="Lipzen A."/>
            <person name="Lundell T."/>
            <person name="Morin E."/>
            <person name="Murat C."/>
            <person name="Sun H."/>
            <person name="Tunlid A."/>
            <person name="Henrissat B."/>
            <person name="Grigoriev I.V."/>
            <person name="Hibbett D.S."/>
            <person name="Martin F."/>
            <person name="Nordberg H.P."/>
            <person name="Cantor M.N."/>
            <person name="Hua S.X."/>
        </authorList>
    </citation>
    <scope>NUCLEOTIDE SEQUENCE [LARGE SCALE GENOMIC DNA]</scope>
    <source>
        <strain evidence="2 3">MUT 4182</strain>
    </source>
</reference>
<evidence type="ECO:0000256" key="1">
    <source>
        <dbReference type="SAM" id="MobiDB-lite"/>
    </source>
</evidence>
<feature type="region of interest" description="Disordered" evidence="1">
    <location>
        <begin position="16"/>
        <end position="55"/>
    </location>
</feature>
<dbReference type="Proteomes" id="UP000054248">
    <property type="component" value="Unassembled WGS sequence"/>
</dbReference>
<keyword evidence="3" id="KW-1185">Reference proteome</keyword>
<reference evidence="3" key="2">
    <citation type="submission" date="2015-01" db="EMBL/GenBank/DDBJ databases">
        <title>Evolutionary Origins and Diversification of the Mycorrhizal Mutualists.</title>
        <authorList>
            <consortium name="DOE Joint Genome Institute"/>
            <consortium name="Mycorrhizal Genomics Consortium"/>
            <person name="Kohler A."/>
            <person name="Kuo A."/>
            <person name="Nagy L.G."/>
            <person name="Floudas D."/>
            <person name="Copeland A."/>
            <person name="Barry K.W."/>
            <person name="Cichocki N."/>
            <person name="Veneault-Fourrey C."/>
            <person name="LaButti K."/>
            <person name="Lindquist E.A."/>
            <person name="Lipzen A."/>
            <person name="Lundell T."/>
            <person name="Morin E."/>
            <person name="Murat C."/>
            <person name="Riley R."/>
            <person name="Ohm R."/>
            <person name="Sun H."/>
            <person name="Tunlid A."/>
            <person name="Henrissat B."/>
            <person name="Grigoriev I.V."/>
            <person name="Hibbett D.S."/>
            <person name="Martin F."/>
        </authorList>
    </citation>
    <scope>NUCLEOTIDE SEQUENCE [LARGE SCALE GENOMIC DNA]</scope>
    <source>
        <strain evidence="3">MUT 4182</strain>
    </source>
</reference>
<dbReference type="HOGENOM" id="CLU_3034086_0_0_1"/>
<dbReference type="EMBL" id="KN822955">
    <property type="protein sequence ID" value="KIO32411.1"/>
    <property type="molecule type" value="Genomic_DNA"/>
</dbReference>
<dbReference type="AlphaFoldDB" id="A0A0C3QTD3"/>
<evidence type="ECO:0000313" key="2">
    <source>
        <dbReference type="EMBL" id="KIO32411.1"/>
    </source>
</evidence>
<proteinExistence type="predicted"/>
<feature type="compositionally biased region" description="Polar residues" evidence="1">
    <location>
        <begin position="24"/>
        <end position="38"/>
    </location>
</feature>
<accession>A0A0C3QTD3</accession>
<sequence length="55" mass="5724">MRYGCPRDRVSCTEIGGGGGGAVTFSTGDLPSKQQNATRPRRGWGDCNVSPPGGR</sequence>